<dbReference type="InterPro" id="IPR000223">
    <property type="entry name" value="Pept_S26A_signal_pept_1"/>
</dbReference>
<dbReference type="Proteomes" id="UP000318453">
    <property type="component" value="Chromosome"/>
</dbReference>
<dbReference type="AlphaFoldDB" id="A0A5B8NQ41"/>
<reference evidence="11" key="1">
    <citation type="submission" date="2019-08" db="EMBL/GenBank/DDBJ databases">
        <title>Carotenoids and Carotenoid Binding Proteins in the Halophilic Cyanobacterium Euhalothece sp. ZM00.</title>
        <authorList>
            <person name="Cho S.M."/>
            <person name="Song J.Y."/>
            <person name="Park Y.-I."/>
        </authorList>
    </citation>
    <scope>NUCLEOTIDE SEQUENCE [LARGE SCALE GENOMIC DNA]</scope>
    <source>
        <strain evidence="11">Z-M001</strain>
    </source>
</reference>
<sequence>MPENHNENPWVETLKTLAISAVLAFGVRTFVAEARYIPSTSMLPTLEVNDRLLVEKVGYRFGSPERGEIVVFEATEELQRQGYNDAFIKRIIGLPGETIEVSGGVVYIDGEPLAEDYIADQPEYQFGPVTIPDDQYIVLGDNRNNSLDSHAWGFVPADNIIGRATIRFWPFDRIGTIEEPSYPE</sequence>
<dbReference type="GO" id="GO:0006465">
    <property type="term" value="P:signal peptide processing"/>
    <property type="evidence" value="ECO:0007669"/>
    <property type="project" value="InterPro"/>
</dbReference>
<dbReference type="KEGG" id="enn:FRE64_10410"/>
<dbReference type="SUPFAM" id="SSF51306">
    <property type="entry name" value="LexA/Signal peptidase"/>
    <property type="match status" value="1"/>
</dbReference>
<keyword evidence="6 8" id="KW-0378">Hydrolase</keyword>
<protein>
    <recommendedName>
        <fullName evidence="4 8">Signal peptidase I</fullName>
        <ecNumber evidence="4 8">3.4.21.89</ecNumber>
    </recommendedName>
</protein>
<dbReference type="PROSITE" id="PS00761">
    <property type="entry name" value="SPASE_I_3"/>
    <property type="match status" value="1"/>
</dbReference>
<keyword evidence="5 8" id="KW-0645">Protease</keyword>
<evidence type="ECO:0000256" key="1">
    <source>
        <dbReference type="ARBA" id="ARBA00000677"/>
    </source>
</evidence>
<organism evidence="11 12">
    <name type="scientific">Euhalothece natronophila Z-M001</name>
    <dbReference type="NCBI Taxonomy" id="522448"/>
    <lineage>
        <taxon>Bacteria</taxon>
        <taxon>Bacillati</taxon>
        <taxon>Cyanobacteriota</taxon>
        <taxon>Cyanophyceae</taxon>
        <taxon>Oscillatoriophycideae</taxon>
        <taxon>Chroococcales</taxon>
        <taxon>Halothecacae</taxon>
        <taxon>Halothece cluster</taxon>
        <taxon>Euhalothece</taxon>
    </lineage>
</organism>
<evidence type="ECO:0000256" key="7">
    <source>
        <dbReference type="PIRSR" id="PIRSR600223-1"/>
    </source>
</evidence>
<evidence type="ECO:0000256" key="9">
    <source>
        <dbReference type="RuleBase" id="RU362042"/>
    </source>
</evidence>
<dbReference type="InterPro" id="IPR036286">
    <property type="entry name" value="LexA/Signal_pep-like_sf"/>
</dbReference>
<feature type="active site" evidence="7">
    <location>
        <position position="41"/>
    </location>
</feature>
<evidence type="ECO:0000313" key="11">
    <source>
        <dbReference type="EMBL" id="QDZ40329.1"/>
    </source>
</evidence>
<evidence type="ECO:0000256" key="6">
    <source>
        <dbReference type="ARBA" id="ARBA00022801"/>
    </source>
</evidence>
<dbReference type="EC" id="3.4.21.89" evidence="4 8"/>
<evidence type="ECO:0000256" key="8">
    <source>
        <dbReference type="RuleBase" id="RU003993"/>
    </source>
</evidence>
<comment type="similarity">
    <text evidence="3 9">Belongs to the peptidase S26 family.</text>
</comment>
<proteinExistence type="inferred from homology"/>
<dbReference type="PROSITE" id="PS00501">
    <property type="entry name" value="SPASE_I_1"/>
    <property type="match status" value="1"/>
</dbReference>
<dbReference type="InterPro" id="IPR019756">
    <property type="entry name" value="Pept_S26A_signal_pept_1_Ser-AS"/>
</dbReference>
<dbReference type="Gene3D" id="2.10.109.10">
    <property type="entry name" value="Umud Fragment, subunit A"/>
    <property type="match status" value="1"/>
</dbReference>
<name>A0A5B8NQ41_9CHRO</name>
<dbReference type="EMBL" id="CP042326">
    <property type="protein sequence ID" value="QDZ40329.1"/>
    <property type="molecule type" value="Genomic_DNA"/>
</dbReference>
<dbReference type="GO" id="GO:0005886">
    <property type="term" value="C:plasma membrane"/>
    <property type="evidence" value="ECO:0007669"/>
    <property type="project" value="UniProtKB-SubCell"/>
</dbReference>
<evidence type="ECO:0000313" key="12">
    <source>
        <dbReference type="Proteomes" id="UP000318453"/>
    </source>
</evidence>
<dbReference type="InterPro" id="IPR019758">
    <property type="entry name" value="Pept_S26A_signal_pept_1_CS"/>
</dbReference>
<dbReference type="CDD" id="cd06530">
    <property type="entry name" value="S26_SPase_I"/>
    <property type="match status" value="1"/>
</dbReference>
<dbReference type="RefSeq" id="WP_146296012.1">
    <property type="nucleotide sequence ID" value="NZ_CP042326.1"/>
</dbReference>
<evidence type="ECO:0000256" key="4">
    <source>
        <dbReference type="ARBA" id="ARBA00013208"/>
    </source>
</evidence>
<evidence type="ECO:0000259" key="10">
    <source>
        <dbReference type="Pfam" id="PF10502"/>
    </source>
</evidence>
<evidence type="ECO:0000256" key="3">
    <source>
        <dbReference type="ARBA" id="ARBA00009370"/>
    </source>
</evidence>
<dbReference type="Pfam" id="PF10502">
    <property type="entry name" value="Peptidase_S26"/>
    <property type="match status" value="1"/>
</dbReference>
<dbReference type="GO" id="GO:0004252">
    <property type="term" value="F:serine-type endopeptidase activity"/>
    <property type="evidence" value="ECO:0007669"/>
    <property type="project" value="InterPro"/>
</dbReference>
<dbReference type="PANTHER" id="PTHR43390">
    <property type="entry name" value="SIGNAL PEPTIDASE I"/>
    <property type="match status" value="1"/>
</dbReference>
<evidence type="ECO:0000256" key="5">
    <source>
        <dbReference type="ARBA" id="ARBA00022670"/>
    </source>
</evidence>
<dbReference type="PANTHER" id="PTHR43390:SF1">
    <property type="entry name" value="CHLOROPLAST PROCESSING PEPTIDASE"/>
    <property type="match status" value="1"/>
</dbReference>
<feature type="domain" description="Peptidase S26" evidence="10">
    <location>
        <begin position="11"/>
        <end position="169"/>
    </location>
</feature>
<dbReference type="OrthoDB" id="9802919at2"/>
<dbReference type="PROSITE" id="PS00760">
    <property type="entry name" value="SPASE_I_2"/>
    <property type="match status" value="1"/>
</dbReference>
<keyword evidence="12" id="KW-1185">Reference proteome</keyword>
<evidence type="ECO:0000256" key="2">
    <source>
        <dbReference type="ARBA" id="ARBA00004401"/>
    </source>
</evidence>
<dbReference type="InterPro" id="IPR019757">
    <property type="entry name" value="Pept_S26A_signal_pept_1_Lys-AS"/>
</dbReference>
<comment type="catalytic activity">
    <reaction evidence="1 8">
        <text>Cleavage of hydrophobic, N-terminal signal or leader sequences from secreted and periplasmic proteins.</text>
        <dbReference type="EC" id="3.4.21.89"/>
    </reaction>
</comment>
<dbReference type="InterPro" id="IPR019533">
    <property type="entry name" value="Peptidase_S26"/>
</dbReference>
<dbReference type="PRINTS" id="PR00727">
    <property type="entry name" value="LEADERPTASE"/>
</dbReference>
<dbReference type="NCBIfam" id="TIGR02227">
    <property type="entry name" value="sigpep_I_bact"/>
    <property type="match status" value="1"/>
</dbReference>
<dbReference type="GO" id="GO:0009003">
    <property type="term" value="F:signal peptidase activity"/>
    <property type="evidence" value="ECO:0007669"/>
    <property type="project" value="UniProtKB-EC"/>
</dbReference>
<feature type="active site" evidence="7">
    <location>
        <position position="89"/>
    </location>
</feature>
<accession>A0A5B8NQ41</accession>
<comment type="subcellular location">
    <subcellularLocation>
        <location evidence="2">Cell membrane</location>
        <topology evidence="2">Single-pass type II membrane protein</topology>
    </subcellularLocation>
    <subcellularLocation>
        <location evidence="9">Membrane</location>
        <topology evidence="9">Single-pass type II membrane protein</topology>
    </subcellularLocation>
</comment>
<gene>
    <name evidence="11" type="primary">lepB</name>
    <name evidence="11" type="ORF">FRE64_10410</name>
</gene>